<dbReference type="EMBL" id="JAQQWM010000005">
    <property type="protein sequence ID" value="KAK8063301.1"/>
    <property type="molecule type" value="Genomic_DNA"/>
</dbReference>
<comment type="caution">
    <text evidence="3">The sequence shown here is derived from an EMBL/GenBank/DDBJ whole genome shotgun (WGS) entry which is preliminary data.</text>
</comment>
<feature type="compositionally biased region" description="Basic residues" evidence="1">
    <location>
        <begin position="111"/>
        <end position="129"/>
    </location>
</feature>
<protein>
    <submittedName>
        <fullName evidence="3">Uncharacterized protein</fullName>
    </submittedName>
</protein>
<evidence type="ECO:0000256" key="1">
    <source>
        <dbReference type="SAM" id="MobiDB-lite"/>
    </source>
</evidence>
<feature type="transmembrane region" description="Helical" evidence="2">
    <location>
        <begin position="225"/>
        <end position="247"/>
    </location>
</feature>
<organism evidence="3 4">
    <name type="scientific">Apiospora saccharicola</name>
    <dbReference type="NCBI Taxonomy" id="335842"/>
    <lineage>
        <taxon>Eukaryota</taxon>
        <taxon>Fungi</taxon>
        <taxon>Dikarya</taxon>
        <taxon>Ascomycota</taxon>
        <taxon>Pezizomycotina</taxon>
        <taxon>Sordariomycetes</taxon>
        <taxon>Xylariomycetidae</taxon>
        <taxon>Amphisphaeriales</taxon>
        <taxon>Apiosporaceae</taxon>
        <taxon>Apiospora</taxon>
    </lineage>
</organism>
<accession>A0ABR1UWJ1</accession>
<evidence type="ECO:0000313" key="3">
    <source>
        <dbReference type="EMBL" id="KAK8063301.1"/>
    </source>
</evidence>
<keyword evidence="4" id="KW-1185">Reference proteome</keyword>
<proteinExistence type="predicted"/>
<evidence type="ECO:0000256" key="2">
    <source>
        <dbReference type="SAM" id="Phobius"/>
    </source>
</evidence>
<feature type="region of interest" description="Disordered" evidence="1">
    <location>
        <begin position="71"/>
        <end position="202"/>
    </location>
</feature>
<reference evidence="3 4" key="1">
    <citation type="submission" date="2023-01" db="EMBL/GenBank/DDBJ databases">
        <title>Analysis of 21 Apiospora genomes using comparative genomics revels a genus with tremendous synthesis potential of carbohydrate active enzymes and secondary metabolites.</title>
        <authorList>
            <person name="Sorensen T."/>
        </authorList>
    </citation>
    <scope>NUCLEOTIDE SEQUENCE [LARGE SCALE GENOMIC DNA]</scope>
    <source>
        <strain evidence="3 4">CBS 83171</strain>
    </source>
</reference>
<evidence type="ECO:0000313" key="4">
    <source>
        <dbReference type="Proteomes" id="UP001446871"/>
    </source>
</evidence>
<gene>
    <name evidence="3" type="ORF">PG996_007953</name>
</gene>
<name>A0ABR1UWJ1_9PEZI</name>
<feature type="compositionally biased region" description="Low complexity" evidence="1">
    <location>
        <begin position="159"/>
        <end position="169"/>
    </location>
</feature>
<feature type="compositionally biased region" description="Low complexity" evidence="1">
    <location>
        <begin position="188"/>
        <end position="200"/>
    </location>
</feature>
<keyword evidence="2" id="KW-1133">Transmembrane helix</keyword>
<keyword evidence="2" id="KW-0812">Transmembrane</keyword>
<dbReference type="Proteomes" id="UP001446871">
    <property type="component" value="Unassembled WGS sequence"/>
</dbReference>
<keyword evidence="2" id="KW-0472">Membrane</keyword>
<sequence length="335" mass="36098">MATATANNLGPLTTEFPVPQTCTSTFLGDNGQAGPGNIWIQFGTTRTTTPPACAPKDTPLRARRGWARTPRPRWGRAVRPGTAACAGDRDTRATRAAPCSRRTRTSAIVSRVRRARTTTRVPRARRRSSGPRGAGVFARGPVIRRSGDDPSWPGFPVQTTTTAAAPSKTSSDRDGSGSNPIKGGAEITPTPTGMPSSSGSDVRFTTVTQPASPGGNGGISDVAKIAIGVGVAVGVAALIAVAVFVFWRRKRSLKKRQASEKAQQEDLQHHNYFPSNDPYQAWQQQQQQQRHEQKYVYPQIYEKPAESGPWIFPEAQGNPVSELAVHPVELDVARR</sequence>